<dbReference type="PANTHER" id="PTHR10622">
    <property type="entry name" value="HET DOMAIN-CONTAINING PROTEIN"/>
    <property type="match status" value="1"/>
</dbReference>
<dbReference type="InterPro" id="IPR058525">
    <property type="entry name" value="DUF8212"/>
</dbReference>
<feature type="domain" description="Heterokaryon incompatibility" evidence="1">
    <location>
        <begin position="21"/>
        <end position="107"/>
    </location>
</feature>
<gene>
    <name evidence="3" type="ORF">QBC42DRAFT_331605</name>
</gene>
<dbReference type="Pfam" id="PF06985">
    <property type="entry name" value="HET"/>
    <property type="match status" value="1"/>
</dbReference>
<reference evidence="3" key="1">
    <citation type="journal article" date="2023" name="Mol. Phylogenet. Evol.">
        <title>Genome-scale phylogeny and comparative genomics of the fungal order Sordariales.</title>
        <authorList>
            <person name="Hensen N."/>
            <person name="Bonometti L."/>
            <person name="Westerberg I."/>
            <person name="Brannstrom I.O."/>
            <person name="Guillou S."/>
            <person name="Cros-Aarteil S."/>
            <person name="Calhoun S."/>
            <person name="Haridas S."/>
            <person name="Kuo A."/>
            <person name="Mondo S."/>
            <person name="Pangilinan J."/>
            <person name="Riley R."/>
            <person name="LaButti K."/>
            <person name="Andreopoulos B."/>
            <person name="Lipzen A."/>
            <person name="Chen C."/>
            <person name="Yan M."/>
            <person name="Daum C."/>
            <person name="Ng V."/>
            <person name="Clum A."/>
            <person name="Steindorff A."/>
            <person name="Ohm R.A."/>
            <person name="Martin F."/>
            <person name="Silar P."/>
            <person name="Natvig D.O."/>
            <person name="Lalanne C."/>
            <person name="Gautier V."/>
            <person name="Ament-Velasquez S.L."/>
            <person name="Kruys A."/>
            <person name="Hutchinson M.I."/>
            <person name="Powell A.J."/>
            <person name="Barry K."/>
            <person name="Miller A.N."/>
            <person name="Grigoriev I.V."/>
            <person name="Debuchy R."/>
            <person name="Gladieux P."/>
            <person name="Hiltunen Thoren M."/>
            <person name="Johannesson H."/>
        </authorList>
    </citation>
    <scope>NUCLEOTIDE SEQUENCE</scope>
    <source>
        <strain evidence="3">PSN324</strain>
    </source>
</reference>
<evidence type="ECO:0000259" key="1">
    <source>
        <dbReference type="Pfam" id="PF06985"/>
    </source>
</evidence>
<name>A0AAV9HL21_9PEZI</name>
<proteinExistence type="predicted"/>
<protein>
    <submittedName>
        <fullName evidence="3">Heterokaryon incompatibility protein-domain-containing protein</fullName>
    </submittedName>
</protein>
<keyword evidence="4" id="KW-1185">Reference proteome</keyword>
<dbReference type="Pfam" id="PF26640">
    <property type="entry name" value="DUF8212"/>
    <property type="match status" value="1"/>
</dbReference>
<evidence type="ECO:0000313" key="4">
    <source>
        <dbReference type="Proteomes" id="UP001321749"/>
    </source>
</evidence>
<dbReference type="AlphaFoldDB" id="A0AAV9HL21"/>
<accession>A0AAV9HL21</accession>
<reference evidence="3" key="2">
    <citation type="submission" date="2023-06" db="EMBL/GenBank/DDBJ databases">
        <authorList>
            <consortium name="Lawrence Berkeley National Laboratory"/>
            <person name="Mondo S.J."/>
            <person name="Hensen N."/>
            <person name="Bonometti L."/>
            <person name="Westerberg I."/>
            <person name="Brannstrom I.O."/>
            <person name="Guillou S."/>
            <person name="Cros-Aarteil S."/>
            <person name="Calhoun S."/>
            <person name="Haridas S."/>
            <person name="Kuo A."/>
            <person name="Pangilinan J."/>
            <person name="Riley R."/>
            <person name="Labutti K."/>
            <person name="Andreopoulos B."/>
            <person name="Lipzen A."/>
            <person name="Chen C."/>
            <person name="Yanf M."/>
            <person name="Daum C."/>
            <person name="Ng V."/>
            <person name="Clum A."/>
            <person name="Steindorff A."/>
            <person name="Ohm R."/>
            <person name="Martin F."/>
            <person name="Silar P."/>
            <person name="Natvig D."/>
            <person name="Lalanne C."/>
            <person name="Gautier V."/>
            <person name="Ament-Velasquez S.L."/>
            <person name="Kruys A."/>
            <person name="Hutchinson M.I."/>
            <person name="Powell A.J."/>
            <person name="Barry K."/>
            <person name="Miller A.N."/>
            <person name="Grigoriev I.V."/>
            <person name="Debuchy R."/>
            <person name="Gladieux P."/>
            <person name="Thoren M.H."/>
            <person name="Johannesson H."/>
        </authorList>
    </citation>
    <scope>NUCLEOTIDE SEQUENCE</scope>
    <source>
        <strain evidence="3">PSN324</strain>
    </source>
</reference>
<comment type="caution">
    <text evidence="3">The sequence shown here is derived from an EMBL/GenBank/DDBJ whole genome shotgun (WGS) entry which is preliminary data.</text>
</comment>
<organism evidence="3 4">
    <name type="scientific">Cladorrhinum samala</name>
    <dbReference type="NCBI Taxonomy" id="585594"/>
    <lineage>
        <taxon>Eukaryota</taxon>
        <taxon>Fungi</taxon>
        <taxon>Dikarya</taxon>
        <taxon>Ascomycota</taxon>
        <taxon>Pezizomycotina</taxon>
        <taxon>Sordariomycetes</taxon>
        <taxon>Sordariomycetidae</taxon>
        <taxon>Sordariales</taxon>
        <taxon>Podosporaceae</taxon>
        <taxon>Cladorrhinum</taxon>
    </lineage>
</organism>
<dbReference type="PANTHER" id="PTHR10622:SF12">
    <property type="entry name" value="HET DOMAIN-CONTAINING PROTEIN"/>
    <property type="match status" value="1"/>
</dbReference>
<sequence>MRLLHTQTLTFRVFSKSPPRYAILSHTWEDDEVSLHDLIKNEPSLKARKGYRKIAQCCRAASQQGLEWAWIDTCCIDKTDNAELTESINSMFRWYQEADVCYVFLADLPEAADLKRHLARCRWFTRGWTLQELLAPRVLWFYDGGWTMRGTGRDLVDQISDITGIARDVLSGGTALEEISVSERMSWAANRTTTRPEDVAYCLLGIFGVNMPMIYGEGDNSFRRLQEQIIQRSNDLTVFAWSLEDSVTRSHHDVMVVVDGPGRGYPLLAQSPKEFERRRGSNTTLTNITAHNALKGSEFNPEFVTTNKGLRITSCLLRLNPEDGPHPEGKLLYFLGLGELKEDGRGDQEPRHMVGITLNKLGHDMFVRRDGHLRVLSAEDEADPRPTARGTFYVQLDAVPRRSAKSGWAYGRISIPARTVPVANHRGSGPRHATVKVKRAIPESHWDETSRHFFRSSKKLIVFAASVGAVFEDAEVTLLAFIHQAANKPAAYLLLPEQHPELYGWFLRRKTERHKHYWDDLPGFSSPEPFAPFSDHVELMVNGSLYSLSAKIGDPIQVPRAGSRYEVKFEVMLLGCGIEERSKL</sequence>
<evidence type="ECO:0000313" key="3">
    <source>
        <dbReference type="EMBL" id="KAK4460749.1"/>
    </source>
</evidence>
<dbReference type="InterPro" id="IPR010730">
    <property type="entry name" value="HET"/>
</dbReference>
<dbReference type="Proteomes" id="UP001321749">
    <property type="component" value="Unassembled WGS sequence"/>
</dbReference>
<evidence type="ECO:0000259" key="2">
    <source>
        <dbReference type="Pfam" id="PF26640"/>
    </source>
</evidence>
<feature type="domain" description="DUF8212" evidence="2">
    <location>
        <begin position="221"/>
        <end position="320"/>
    </location>
</feature>
<dbReference type="EMBL" id="MU865005">
    <property type="protein sequence ID" value="KAK4460749.1"/>
    <property type="molecule type" value="Genomic_DNA"/>
</dbReference>